<dbReference type="InterPro" id="IPR014840">
    <property type="entry name" value="HRD"/>
</dbReference>
<dbReference type="Pfam" id="PF14075">
    <property type="entry name" value="UBN_AB"/>
    <property type="match status" value="1"/>
</dbReference>
<feature type="domain" description="Hpc2-related" evidence="3">
    <location>
        <begin position="102"/>
        <end position="152"/>
    </location>
</feature>
<keyword evidence="6" id="KW-1185">Reference proteome</keyword>
<dbReference type="InterPro" id="IPR026947">
    <property type="entry name" value="UBN_middle_dom"/>
</dbReference>
<dbReference type="OrthoDB" id="5576775at2759"/>
<comment type="caution">
    <text evidence="5">The sequence shown here is derived from an EMBL/GenBank/DDBJ whole genome shotgun (WGS) entry which is preliminary data.</text>
</comment>
<dbReference type="GO" id="GO:0005634">
    <property type="term" value="C:nucleus"/>
    <property type="evidence" value="ECO:0007669"/>
    <property type="project" value="TreeGrafter"/>
</dbReference>
<evidence type="ECO:0000313" key="6">
    <source>
        <dbReference type="Proteomes" id="UP000193986"/>
    </source>
</evidence>
<evidence type="ECO:0000313" key="5">
    <source>
        <dbReference type="EMBL" id="ORY34637.1"/>
    </source>
</evidence>
<name>A0A1Y2BJ83_9TREE</name>
<feature type="domain" description="Ubinuclein middle" evidence="4">
    <location>
        <begin position="267"/>
        <end position="522"/>
    </location>
</feature>
<dbReference type="Pfam" id="PF08729">
    <property type="entry name" value="HUN"/>
    <property type="match status" value="1"/>
</dbReference>
<evidence type="ECO:0000256" key="1">
    <source>
        <dbReference type="ARBA" id="ARBA00022553"/>
    </source>
</evidence>
<feature type="region of interest" description="Disordered" evidence="2">
    <location>
        <begin position="397"/>
        <end position="449"/>
    </location>
</feature>
<dbReference type="PANTHER" id="PTHR21669:SF28">
    <property type="entry name" value="YEMANUCLEIN"/>
    <property type="match status" value="1"/>
</dbReference>
<feature type="compositionally biased region" description="Basic and acidic residues" evidence="2">
    <location>
        <begin position="522"/>
        <end position="531"/>
    </location>
</feature>
<dbReference type="EMBL" id="MCFC01000002">
    <property type="protein sequence ID" value="ORY34637.1"/>
    <property type="molecule type" value="Genomic_DNA"/>
</dbReference>
<gene>
    <name evidence="5" type="ORF">BCR39DRAFT_513729</name>
</gene>
<accession>A0A1Y2BJ83</accession>
<protein>
    <recommendedName>
        <fullName evidence="7">Ubinuclein middle domain-containing protein</fullName>
    </recommendedName>
</protein>
<dbReference type="Proteomes" id="UP000193986">
    <property type="component" value="Unassembled WGS sequence"/>
</dbReference>
<keyword evidence="1" id="KW-0597">Phosphoprotein</keyword>
<feature type="region of interest" description="Disordered" evidence="2">
    <location>
        <begin position="511"/>
        <end position="531"/>
    </location>
</feature>
<dbReference type="AlphaFoldDB" id="A0A1Y2BJ83"/>
<dbReference type="PANTHER" id="PTHR21669">
    <property type="entry name" value="CAPZ-INTERACTING PROTEIN AND RELATED PROTEINS"/>
    <property type="match status" value="1"/>
</dbReference>
<reference evidence="5 6" key="1">
    <citation type="submission" date="2016-07" db="EMBL/GenBank/DDBJ databases">
        <title>Pervasive Adenine N6-methylation of Active Genes in Fungi.</title>
        <authorList>
            <consortium name="DOE Joint Genome Institute"/>
            <person name="Mondo S.J."/>
            <person name="Dannebaum R.O."/>
            <person name="Kuo R.C."/>
            <person name="Labutti K."/>
            <person name="Haridas S."/>
            <person name="Kuo A."/>
            <person name="Salamov A."/>
            <person name="Ahrendt S.R."/>
            <person name="Lipzen A."/>
            <person name="Sullivan W."/>
            <person name="Andreopoulos W.B."/>
            <person name="Clum A."/>
            <person name="Lindquist E."/>
            <person name="Daum C."/>
            <person name="Ramamoorthy G.K."/>
            <person name="Gryganskyi A."/>
            <person name="Culley D."/>
            <person name="Magnuson J.K."/>
            <person name="James T.Y."/>
            <person name="O'Malley M.A."/>
            <person name="Stajich J.E."/>
            <person name="Spatafora J.W."/>
            <person name="Visel A."/>
            <person name="Grigoriev I.V."/>
        </authorList>
    </citation>
    <scope>NUCLEOTIDE SEQUENCE [LARGE SCALE GENOMIC DNA]</scope>
    <source>
        <strain evidence="5 6">68-887.2</strain>
    </source>
</reference>
<organism evidence="5 6">
    <name type="scientific">Naematelia encephala</name>
    <dbReference type="NCBI Taxonomy" id="71784"/>
    <lineage>
        <taxon>Eukaryota</taxon>
        <taxon>Fungi</taxon>
        <taxon>Dikarya</taxon>
        <taxon>Basidiomycota</taxon>
        <taxon>Agaricomycotina</taxon>
        <taxon>Tremellomycetes</taxon>
        <taxon>Tremellales</taxon>
        <taxon>Naemateliaceae</taxon>
        <taxon>Naematelia</taxon>
    </lineage>
</organism>
<sequence>MPKPPPPMKTIRLQRDLDPKADEPLLWDIYEEAKDKGMIATWNPEVEKPEEPMEPINVDAPIGLGLPVPQDGLGPSLGGIFGDSLDDAEAIARRLEEKYGDKPKKKITKRKPVELYDLEDEFIDDSELNIDAPTHIGKPVKEGFFVHSGPLELQEEVAPKPRPRTTGTGARRPKSQTAGQPSSSDPQPSLSSLVRSKHPIWQPVGEGTQGSPIQLDSDLEDSVPGPSTSPKKRKVPITVPYTPVDSDSRLFQNLSRDPRHLPPWPTFPDEVRARLAELRNMTLAREWNLASKNKFPDELRPPLRRVGEAAYHHDLFGSREDSPGFYASLTCCLPYNTFTLTKLVTKLCYNGYWDWLRECEDAGIELMSEVLAKIIPERVKAYDDAYAAWQEAVKAYDAQHPSSEEPNGHATTAPADQPASTTIDAPIEVNDDDEQPTANGDGRPKEPVKRFTWTQEIRDILAQLSDNMNEMNELNKRAREWKISGSHAEDKDFSERALRDRLYKRISEVFPDGYTNNTQISRESKSKSSSV</sequence>
<evidence type="ECO:0000259" key="3">
    <source>
        <dbReference type="Pfam" id="PF08729"/>
    </source>
</evidence>
<proteinExistence type="predicted"/>
<feature type="compositionally biased region" description="Low complexity" evidence="2">
    <location>
        <begin position="180"/>
        <end position="193"/>
    </location>
</feature>
<evidence type="ECO:0000256" key="2">
    <source>
        <dbReference type="SAM" id="MobiDB-lite"/>
    </source>
</evidence>
<dbReference type="InParanoid" id="A0A1Y2BJ83"/>
<evidence type="ECO:0008006" key="7">
    <source>
        <dbReference type="Google" id="ProtNLM"/>
    </source>
</evidence>
<dbReference type="GO" id="GO:0006325">
    <property type="term" value="P:chromatin organization"/>
    <property type="evidence" value="ECO:0007669"/>
    <property type="project" value="TreeGrafter"/>
</dbReference>
<dbReference type="STRING" id="71784.A0A1Y2BJ83"/>
<evidence type="ECO:0000259" key="4">
    <source>
        <dbReference type="Pfam" id="PF14075"/>
    </source>
</evidence>
<feature type="region of interest" description="Disordered" evidence="2">
    <location>
        <begin position="48"/>
        <end position="69"/>
    </location>
</feature>
<feature type="region of interest" description="Disordered" evidence="2">
    <location>
        <begin position="151"/>
        <end position="240"/>
    </location>
</feature>